<feature type="domain" description="RNase H type-1" evidence="1">
    <location>
        <begin position="17"/>
        <end position="127"/>
    </location>
</feature>
<dbReference type="InterPro" id="IPR002156">
    <property type="entry name" value="RNaseH_domain"/>
</dbReference>
<comment type="caution">
    <text evidence="2">The sequence shown here is derived from an EMBL/GenBank/DDBJ whole genome shotgun (WGS) entry which is preliminary data.</text>
</comment>
<dbReference type="InterPro" id="IPR036397">
    <property type="entry name" value="RNaseH_sf"/>
</dbReference>
<name>A0A4Y2UV89_ARAVE</name>
<dbReference type="Proteomes" id="UP000499080">
    <property type="component" value="Unassembled WGS sequence"/>
</dbReference>
<proteinExistence type="predicted"/>
<dbReference type="CDD" id="cd09276">
    <property type="entry name" value="Rnase_HI_RT_non_LTR"/>
    <property type="match status" value="1"/>
</dbReference>
<dbReference type="EMBL" id="BGPR01040632">
    <property type="protein sequence ID" value="GBO16798.1"/>
    <property type="molecule type" value="Genomic_DNA"/>
</dbReference>
<gene>
    <name evidence="2" type="ORF">AVEN_189039_1</name>
</gene>
<dbReference type="GO" id="GO:0003676">
    <property type="term" value="F:nucleic acid binding"/>
    <property type="evidence" value="ECO:0007669"/>
    <property type="project" value="InterPro"/>
</dbReference>
<evidence type="ECO:0000313" key="3">
    <source>
        <dbReference type="Proteomes" id="UP000499080"/>
    </source>
</evidence>
<evidence type="ECO:0000259" key="1">
    <source>
        <dbReference type="PROSITE" id="PS50879"/>
    </source>
</evidence>
<dbReference type="PROSITE" id="PS50879">
    <property type="entry name" value="RNASE_H_1"/>
    <property type="match status" value="1"/>
</dbReference>
<dbReference type="Gene3D" id="3.30.420.10">
    <property type="entry name" value="Ribonuclease H-like superfamily/Ribonuclease H"/>
    <property type="match status" value="1"/>
</dbReference>
<dbReference type="GO" id="GO:0004523">
    <property type="term" value="F:RNA-DNA hybrid ribonuclease activity"/>
    <property type="evidence" value="ECO:0007669"/>
    <property type="project" value="InterPro"/>
</dbReference>
<reference evidence="2 3" key="1">
    <citation type="journal article" date="2019" name="Sci. Rep.">
        <title>Orb-weaving spider Araneus ventricosus genome elucidates the spidroin gene catalogue.</title>
        <authorList>
            <person name="Kono N."/>
            <person name="Nakamura H."/>
            <person name="Ohtoshi R."/>
            <person name="Moran D.A.P."/>
            <person name="Shinohara A."/>
            <person name="Yoshida Y."/>
            <person name="Fujiwara M."/>
            <person name="Mori M."/>
            <person name="Tomita M."/>
            <person name="Arakawa K."/>
        </authorList>
    </citation>
    <scope>NUCLEOTIDE SEQUENCE [LARGE SCALE GENOMIC DNA]</scope>
</reference>
<dbReference type="SUPFAM" id="SSF53098">
    <property type="entry name" value="Ribonuclease H-like"/>
    <property type="match status" value="1"/>
</dbReference>
<keyword evidence="3" id="KW-1185">Reference proteome</keyword>
<sequence>MKLWDTINIGWIYFESSDAGYEIYTDGSKINNHVGAAYVHYYNETETDSCLIRLGNQNTVFMAEVMAISRAVDYCIDKNIQNSKVITDSRSILMAIESTKEKRRILIEIKKKLKLTKIQLQCVRTHN</sequence>
<dbReference type="OrthoDB" id="411823at2759"/>
<dbReference type="AlphaFoldDB" id="A0A4Y2UV89"/>
<dbReference type="Pfam" id="PF00075">
    <property type="entry name" value="RNase_H"/>
    <property type="match status" value="1"/>
</dbReference>
<accession>A0A4Y2UV89</accession>
<organism evidence="2 3">
    <name type="scientific">Araneus ventricosus</name>
    <name type="common">Orbweaver spider</name>
    <name type="synonym">Epeira ventricosa</name>
    <dbReference type="NCBI Taxonomy" id="182803"/>
    <lineage>
        <taxon>Eukaryota</taxon>
        <taxon>Metazoa</taxon>
        <taxon>Ecdysozoa</taxon>
        <taxon>Arthropoda</taxon>
        <taxon>Chelicerata</taxon>
        <taxon>Arachnida</taxon>
        <taxon>Araneae</taxon>
        <taxon>Araneomorphae</taxon>
        <taxon>Entelegynae</taxon>
        <taxon>Araneoidea</taxon>
        <taxon>Araneidae</taxon>
        <taxon>Araneus</taxon>
    </lineage>
</organism>
<dbReference type="InterPro" id="IPR012337">
    <property type="entry name" value="RNaseH-like_sf"/>
</dbReference>
<evidence type="ECO:0000313" key="2">
    <source>
        <dbReference type="EMBL" id="GBO16798.1"/>
    </source>
</evidence>
<protein>
    <recommendedName>
        <fullName evidence="1">RNase H type-1 domain-containing protein</fullName>
    </recommendedName>
</protein>